<evidence type="ECO:0000313" key="1">
    <source>
        <dbReference type="EMBL" id="OHA90617.1"/>
    </source>
</evidence>
<organism evidence="1 2">
    <name type="scientific">Candidatus Zambryskibacteria bacterium RIFCSPHIGHO2_01_FULL_46_25</name>
    <dbReference type="NCBI Taxonomy" id="1802738"/>
    <lineage>
        <taxon>Bacteria</taxon>
        <taxon>Candidatus Zambryskiibacteriota</taxon>
    </lineage>
</organism>
<proteinExistence type="predicted"/>
<sequence>MIITRKGWVVVMLAQPDPKRLHYYGGLFGPVTSAEVGGLSENLSSNGLEPFGVKTPALEASSERRKGYRREGYRVCVADIELRIAETYKDWEDLRGFGSYIAALGSNPHRIELYGTAWAGREKVLVSHDSWAPFYQNGFRPFTDFGVMVGEKGLGVLSELARQAMERVRLVGLRLKLPKER</sequence>
<comment type="caution">
    <text evidence="1">The sequence shown here is derived from an EMBL/GenBank/DDBJ whole genome shotgun (WGS) entry which is preliminary data.</text>
</comment>
<evidence type="ECO:0000313" key="2">
    <source>
        <dbReference type="Proteomes" id="UP000178107"/>
    </source>
</evidence>
<gene>
    <name evidence="1" type="ORF">A2838_02765</name>
</gene>
<dbReference type="EMBL" id="MHVH01000003">
    <property type="protein sequence ID" value="OHA90617.1"/>
    <property type="molecule type" value="Genomic_DNA"/>
</dbReference>
<accession>A0A1G2T003</accession>
<protein>
    <submittedName>
        <fullName evidence="1">Uncharacterized protein</fullName>
    </submittedName>
</protein>
<dbReference type="Proteomes" id="UP000178107">
    <property type="component" value="Unassembled WGS sequence"/>
</dbReference>
<name>A0A1G2T003_9BACT</name>
<reference evidence="1 2" key="1">
    <citation type="journal article" date="2016" name="Nat. Commun.">
        <title>Thousands of microbial genomes shed light on interconnected biogeochemical processes in an aquifer system.</title>
        <authorList>
            <person name="Anantharaman K."/>
            <person name="Brown C.T."/>
            <person name="Hug L.A."/>
            <person name="Sharon I."/>
            <person name="Castelle C.J."/>
            <person name="Probst A.J."/>
            <person name="Thomas B.C."/>
            <person name="Singh A."/>
            <person name="Wilkins M.J."/>
            <person name="Karaoz U."/>
            <person name="Brodie E.L."/>
            <person name="Williams K.H."/>
            <person name="Hubbard S.S."/>
            <person name="Banfield J.F."/>
        </authorList>
    </citation>
    <scope>NUCLEOTIDE SEQUENCE [LARGE SCALE GENOMIC DNA]</scope>
</reference>
<dbReference type="AlphaFoldDB" id="A0A1G2T003"/>